<comment type="caution">
    <text evidence="4">The sequence shown here is derived from an EMBL/GenBank/DDBJ whole genome shotgun (WGS) entry which is preliminary data.</text>
</comment>
<keyword evidence="5" id="KW-1185">Reference proteome</keyword>
<evidence type="ECO:0000313" key="5">
    <source>
        <dbReference type="Proteomes" id="UP000561459"/>
    </source>
</evidence>
<sequence length="127" mass="13755">MHDANVLVVDDIGAIVEELVTLMALHGIRAVGAADLTEAIDKLENGPELRVISCDVRLDRECGLDIIDKVASHPTLHARKFSYLFVSGDQTQIESLETQSDIAILSKPVQPGLLIDTLKRVLLATNG</sequence>
<dbReference type="InterPro" id="IPR011006">
    <property type="entry name" value="CheY-like_superfamily"/>
</dbReference>
<reference evidence="4 5" key="1">
    <citation type="submission" date="2020-08" db="EMBL/GenBank/DDBJ databases">
        <title>Genomic Encyclopedia of Type Strains, Phase IV (KMG-IV): sequencing the most valuable type-strain genomes for metagenomic binning, comparative biology and taxonomic classification.</title>
        <authorList>
            <person name="Goeker M."/>
        </authorList>
    </citation>
    <scope>NUCLEOTIDE SEQUENCE [LARGE SCALE GENOMIC DNA]</scope>
    <source>
        <strain evidence="4 5">DSM 27568</strain>
    </source>
</reference>
<dbReference type="Proteomes" id="UP000561459">
    <property type="component" value="Unassembled WGS sequence"/>
</dbReference>
<evidence type="ECO:0000259" key="3">
    <source>
        <dbReference type="PROSITE" id="PS50110"/>
    </source>
</evidence>
<dbReference type="EMBL" id="JACIDY010000002">
    <property type="protein sequence ID" value="MBB3939208.1"/>
    <property type="molecule type" value="Genomic_DNA"/>
</dbReference>
<keyword evidence="4" id="KW-0238">DNA-binding</keyword>
<keyword evidence="1 2" id="KW-0597">Phosphoprotein</keyword>
<dbReference type="Gene3D" id="3.40.50.2300">
    <property type="match status" value="1"/>
</dbReference>
<dbReference type="PROSITE" id="PS50110">
    <property type="entry name" value="RESPONSE_REGULATORY"/>
    <property type="match status" value="1"/>
</dbReference>
<dbReference type="PANTHER" id="PTHR44591:SF3">
    <property type="entry name" value="RESPONSE REGULATORY DOMAIN-CONTAINING PROTEIN"/>
    <property type="match status" value="1"/>
</dbReference>
<feature type="modified residue" description="4-aspartylphosphate" evidence="2">
    <location>
        <position position="55"/>
    </location>
</feature>
<proteinExistence type="predicted"/>
<dbReference type="Pfam" id="PF00072">
    <property type="entry name" value="Response_reg"/>
    <property type="match status" value="1"/>
</dbReference>
<gene>
    <name evidence="4" type="ORF">GGR39_000848</name>
</gene>
<evidence type="ECO:0000256" key="2">
    <source>
        <dbReference type="PROSITE-ProRule" id="PRU00169"/>
    </source>
</evidence>
<dbReference type="AlphaFoldDB" id="A0A7W6C1N7"/>
<dbReference type="GO" id="GO:0003677">
    <property type="term" value="F:DNA binding"/>
    <property type="evidence" value="ECO:0007669"/>
    <property type="project" value="UniProtKB-KW"/>
</dbReference>
<organism evidence="4 5">
    <name type="scientific">Novosphingobium fluoreni</name>
    <dbReference type="NCBI Taxonomy" id="1391222"/>
    <lineage>
        <taxon>Bacteria</taxon>
        <taxon>Pseudomonadati</taxon>
        <taxon>Pseudomonadota</taxon>
        <taxon>Alphaproteobacteria</taxon>
        <taxon>Sphingomonadales</taxon>
        <taxon>Sphingomonadaceae</taxon>
        <taxon>Novosphingobium</taxon>
    </lineage>
</organism>
<feature type="domain" description="Response regulatory" evidence="3">
    <location>
        <begin position="5"/>
        <end position="122"/>
    </location>
</feature>
<dbReference type="InterPro" id="IPR001789">
    <property type="entry name" value="Sig_transdc_resp-reg_receiver"/>
</dbReference>
<dbReference type="GO" id="GO:0000160">
    <property type="term" value="P:phosphorelay signal transduction system"/>
    <property type="evidence" value="ECO:0007669"/>
    <property type="project" value="InterPro"/>
</dbReference>
<name>A0A7W6C1N7_9SPHN</name>
<dbReference type="InterPro" id="IPR050595">
    <property type="entry name" value="Bact_response_regulator"/>
</dbReference>
<accession>A0A7W6C1N7</accession>
<dbReference type="RefSeq" id="WP_058737312.1">
    <property type="nucleotide sequence ID" value="NZ_JACIDY010000002.1"/>
</dbReference>
<dbReference type="SUPFAM" id="SSF52172">
    <property type="entry name" value="CheY-like"/>
    <property type="match status" value="1"/>
</dbReference>
<dbReference type="PANTHER" id="PTHR44591">
    <property type="entry name" value="STRESS RESPONSE REGULATOR PROTEIN 1"/>
    <property type="match status" value="1"/>
</dbReference>
<protein>
    <submittedName>
        <fullName evidence="4">DNA-binding NtrC family response regulator</fullName>
    </submittedName>
</protein>
<evidence type="ECO:0000256" key="1">
    <source>
        <dbReference type="ARBA" id="ARBA00022553"/>
    </source>
</evidence>
<evidence type="ECO:0000313" key="4">
    <source>
        <dbReference type="EMBL" id="MBB3939208.1"/>
    </source>
</evidence>